<dbReference type="AlphaFoldDB" id="A0A5C5Z803"/>
<dbReference type="InterPro" id="IPR057008">
    <property type="entry name" value="SpoVR-like_C"/>
</dbReference>
<comment type="caution">
    <text evidence="3">The sequence shown here is derived from an EMBL/GenBank/DDBJ whole genome shotgun (WGS) entry which is preliminary data.</text>
</comment>
<name>A0A5C5Z803_9BACT</name>
<dbReference type="PANTHER" id="PTHR30029:SF2">
    <property type="entry name" value="STAGE V SPORULATION PROTEIN R"/>
    <property type="match status" value="1"/>
</dbReference>
<gene>
    <name evidence="3" type="ORF">CA13_41060</name>
</gene>
<sequence>MANRSLLYTGSEWDFDLLRHVHDAVEEIAVEELELDVYRNQLEVITSEQMLDAYAAIGMPLMYRHWSFGKRFVREELLYRKGAQSLAYELVINSDPCVSYIMEENTATMQTLVIAHAAFGHNHFFKNNHLFRQWTRADRVLDELTYAKNYLAECEERYGFEAVESLLDAAHALMPQGVDRYAPKRQSASAKQEKVKARREHLEATYNDLYRTLPTAPESRHQAAKDEENDIELERTALELPQDNLLAFLAAHAPKLKDWQREVLEIVRRLAQYFYPQRQTKMMNEGCATFIHYEIMNRLYERGQIDEGAMLEFLHMHSAVVSQPSYDSRGFSGMNPYALGFAMMRDIQRICESPTKEDHDWFPEIAGSGDAIATLRTAWAEYRDESFVLQFLSPHLMREMRLFLVSSRASSAVMTVDAIHDESGYHELRRHLASQYDLSKQEPHIEVLDADLKGNRRLVLNHRVRDGKFLEKEQRLRTMRHVANLWGYRVRMFETDEETGVTFDDFDTVPMP</sequence>
<dbReference type="OrthoDB" id="9784270at2"/>
<evidence type="ECO:0000259" key="2">
    <source>
        <dbReference type="Pfam" id="PF24755"/>
    </source>
</evidence>
<feature type="domain" description="SpoVR-like C-terminal" evidence="2">
    <location>
        <begin position="443"/>
        <end position="496"/>
    </location>
</feature>
<protein>
    <submittedName>
        <fullName evidence="3">SpoVR family protein</fullName>
    </submittedName>
</protein>
<dbReference type="Proteomes" id="UP000315010">
    <property type="component" value="Unassembled WGS sequence"/>
</dbReference>
<dbReference type="PANTHER" id="PTHR30029">
    <property type="entry name" value="STAGE V SPORULATION PROTEIN R"/>
    <property type="match status" value="1"/>
</dbReference>
<dbReference type="EMBL" id="SJPJ01000001">
    <property type="protein sequence ID" value="TWT82643.1"/>
    <property type="molecule type" value="Genomic_DNA"/>
</dbReference>
<dbReference type="Pfam" id="PF24755">
    <property type="entry name" value="SpoVR_C"/>
    <property type="match status" value="1"/>
</dbReference>
<dbReference type="InterPro" id="IPR056174">
    <property type="entry name" value="SpoVR_N"/>
</dbReference>
<evidence type="ECO:0000313" key="4">
    <source>
        <dbReference type="Proteomes" id="UP000315010"/>
    </source>
</evidence>
<accession>A0A5C5Z803</accession>
<feature type="domain" description="SpoVR protein-like N-terminal" evidence="1">
    <location>
        <begin position="12"/>
        <end position="440"/>
    </location>
</feature>
<evidence type="ECO:0000313" key="3">
    <source>
        <dbReference type="EMBL" id="TWT82643.1"/>
    </source>
</evidence>
<organism evidence="3 4">
    <name type="scientific">Novipirellula herctigrandis</name>
    <dbReference type="NCBI Taxonomy" id="2527986"/>
    <lineage>
        <taxon>Bacteria</taxon>
        <taxon>Pseudomonadati</taxon>
        <taxon>Planctomycetota</taxon>
        <taxon>Planctomycetia</taxon>
        <taxon>Pirellulales</taxon>
        <taxon>Pirellulaceae</taxon>
        <taxon>Novipirellula</taxon>
    </lineage>
</organism>
<dbReference type="NCBIfam" id="NF008737">
    <property type="entry name" value="PRK11767.1"/>
    <property type="match status" value="1"/>
</dbReference>
<evidence type="ECO:0000259" key="1">
    <source>
        <dbReference type="Pfam" id="PF04293"/>
    </source>
</evidence>
<keyword evidence="4" id="KW-1185">Reference proteome</keyword>
<dbReference type="RefSeq" id="WP_146399266.1">
    <property type="nucleotide sequence ID" value="NZ_SJPJ01000001.1"/>
</dbReference>
<dbReference type="InterPro" id="IPR057270">
    <property type="entry name" value="Ycgb-like"/>
</dbReference>
<dbReference type="InterPro" id="IPR007390">
    <property type="entry name" value="Spore_V_R"/>
</dbReference>
<reference evidence="3 4" key="1">
    <citation type="submission" date="2019-02" db="EMBL/GenBank/DDBJ databases">
        <title>Deep-cultivation of Planctomycetes and their phenomic and genomic characterization uncovers novel biology.</title>
        <authorList>
            <person name="Wiegand S."/>
            <person name="Jogler M."/>
            <person name="Boedeker C."/>
            <person name="Pinto D."/>
            <person name="Vollmers J."/>
            <person name="Rivas-Marin E."/>
            <person name="Kohn T."/>
            <person name="Peeters S.H."/>
            <person name="Heuer A."/>
            <person name="Rast P."/>
            <person name="Oberbeckmann S."/>
            <person name="Bunk B."/>
            <person name="Jeske O."/>
            <person name="Meyerdierks A."/>
            <person name="Storesund J.E."/>
            <person name="Kallscheuer N."/>
            <person name="Luecker S."/>
            <person name="Lage O.M."/>
            <person name="Pohl T."/>
            <person name="Merkel B.J."/>
            <person name="Hornburger P."/>
            <person name="Mueller R.-W."/>
            <person name="Bruemmer F."/>
            <person name="Labrenz M."/>
            <person name="Spormann A.M."/>
            <person name="Op Den Camp H."/>
            <person name="Overmann J."/>
            <person name="Amann R."/>
            <person name="Jetten M.S.M."/>
            <person name="Mascher T."/>
            <person name="Medema M.H."/>
            <person name="Devos D.P."/>
            <person name="Kaster A.-K."/>
            <person name="Ovreas L."/>
            <person name="Rohde M."/>
            <person name="Galperin M.Y."/>
            <person name="Jogler C."/>
        </authorList>
    </citation>
    <scope>NUCLEOTIDE SEQUENCE [LARGE SCALE GENOMIC DNA]</scope>
    <source>
        <strain evidence="3 4">CA13</strain>
    </source>
</reference>
<dbReference type="Pfam" id="PF04293">
    <property type="entry name" value="SpoVR"/>
    <property type="match status" value="1"/>
</dbReference>
<proteinExistence type="predicted"/>